<feature type="transmembrane region" description="Helical" evidence="6">
    <location>
        <begin position="368"/>
        <end position="386"/>
    </location>
</feature>
<evidence type="ECO:0000256" key="5">
    <source>
        <dbReference type="SAM" id="MobiDB-lite"/>
    </source>
</evidence>
<dbReference type="GO" id="GO:0022857">
    <property type="term" value="F:transmembrane transporter activity"/>
    <property type="evidence" value="ECO:0007669"/>
    <property type="project" value="InterPro"/>
</dbReference>
<reference evidence="8" key="1">
    <citation type="submission" date="2020-11" db="EMBL/GenBank/DDBJ databases">
        <title>Sequencing the genomes of 1000 actinobacteria strains.</title>
        <authorList>
            <person name="Klenk H.-P."/>
        </authorList>
    </citation>
    <scope>NUCLEOTIDE SEQUENCE</scope>
    <source>
        <strain evidence="8">DSM 45356</strain>
    </source>
</reference>
<dbReference type="PROSITE" id="PS50850">
    <property type="entry name" value="MFS"/>
    <property type="match status" value="1"/>
</dbReference>
<feature type="domain" description="Major facilitator superfamily (MFS) profile" evidence="7">
    <location>
        <begin position="294"/>
        <end position="484"/>
    </location>
</feature>
<evidence type="ECO:0000313" key="9">
    <source>
        <dbReference type="Proteomes" id="UP000622552"/>
    </source>
</evidence>
<evidence type="ECO:0000259" key="7">
    <source>
        <dbReference type="PROSITE" id="PS50850"/>
    </source>
</evidence>
<dbReference type="SUPFAM" id="SSF103473">
    <property type="entry name" value="MFS general substrate transporter"/>
    <property type="match status" value="1"/>
</dbReference>
<feature type="transmembrane region" description="Helical" evidence="6">
    <location>
        <begin position="77"/>
        <end position="97"/>
    </location>
</feature>
<dbReference type="Proteomes" id="UP000622552">
    <property type="component" value="Unassembled WGS sequence"/>
</dbReference>
<keyword evidence="4 6" id="KW-0472">Membrane</keyword>
<keyword evidence="9" id="KW-1185">Reference proteome</keyword>
<comment type="caution">
    <text evidence="8">The sequence shown here is derived from an EMBL/GenBank/DDBJ whole genome shotgun (WGS) entry which is preliminary data.</text>
</comment>
<feature type="transmembrane region" description="Helical" evidence="6">
    <location>
        <begin position="455"/>
        <end position="474"/>
    </location>
</feature>
<dbReference type="EMBL" id="JADOUF010000001">
    <property type="protein sequence ID" value="MBG6138091.1"/>
    <property type="molecule type" value="Genomic_DNA"/>
</dbReference>
<evidence type="ECO:0000256" key="3">
    <source>
        <dbReference type="ARBA" id="ARBA00022989"/>
    </source>
</evidence>
<evidence type="ECO:0000256" key="1">
    <source>
        <dbReference type="ARBA" id="ARBA00004651"/>
    </source>
</evidence>
<comment type="subcellular location">
    <subcellularLocation>
        <location evidence="1">Cell membrane</location>
        <topology evidence="1">Multi-pass membrane protein</topology>
    </subcellularLocation>
</comment>
<dbReference type="GO" id="GO:0005886">
    <property type="term" value="C:plasma membrane"/>
    <property type="evidence" value="ECO:0007669"/>
    <property type="project" value="UniProtKB-SubCell"/>
</dbReference>
<evidence type="ECO:0000256" key="2">
    <source>
        <dbReference type="ARBA" id="ARBA00022692"/>
    </source>
</evidence>
<dbReference type="AlphaFoldDB" id="A0A8J7GVA0"/>
<name>A0A8J7GVA0_9ACTN</name>
<accession>A0A8J7GVA0</accession>
<dbReference type="InterPro" id="IPR036259">
    <property type="entry name" value="MFS_trans_sf"/>
</dbReference>
<feature type="transmembrane region" description="Helical" evidence="6">
    <location>
        <begin position="392"/>
        <end position="417"/>
    </location>
</feature>
<feature type="region of interest" description="Disordered" evidence="5">
    <location>
        <begin position="235"/>
        <end position="257"/>
    </location>
</feature>
<organism evidence="8 9">
    <name type="scientific">Longispora fulva</name>
    <dbReference type="NCBI Taxonomy" id="619741"/>
    <lineage>
        <taxon>Bacteria</taxon>
        <taxon>Bacillati</taxon>
        <taxon>Actinomycetota</taxon>
        <taxon>Actinomycetes</taxon>
        <taxon>Micromonosporales</taxon>
        <taxon>Micromonosporaceae</taxon>
        <taxon>Longispora</taxon>
    </lineage>
</organism>
<feature type="transmembrane region" description="Helical" evidence="6">
    <location>
        <begin position="172"/>
        <end position="194"/>
    </location>
</feature>
<evidence type="ECO:0000256" key="6">
    <source>
        <dbReference type="SAM" id="Phobius"/>
    </source>
</evidence>
<feature type="transmembrane region" description="Helical" evidence="6">
    <location>
        <begin position="429"/>
        <end position="449"/>
    </location>
</feature>
<dbReference type="PANTHER" id="PTHR23534:SF1">
    <property type="entry name" value="MAJOR FACILITATOR SUPERFAMILY PROTEIN"/>
    <property type="match status" value="1"/>
</dbReference>
<feature type="transmembrane region" description="Helical" evidence="6">
    <location>
        <begin position="335"/>
        <end position="356"/>
    </location>
</feature>
<evidence type="ECO:0000313" key="8">
    <source>
        <dbReference type="EMBL" id="MBG6138091.1"/>
    </source>
</evidence>
<protein>
    <submittedName>
        <fullName evidence="8">MFS family permease</fullName>
    </submittedName>
</protein>
<evidence type="ECO:0000256" key="4">
    <source>
        <dbReference type="ARBA" id="ARBA00023136"/>
    </source>
</evidence>
<keyword evidence="3 6" id="KW-1133">Transmembrane helix</keyword>
<dbReference type="Gene3D" id="1.20.1250.20">
    <property type="entry name" value="MFS general substrate transporter like domains"/>
    <property type="match status" value="2"/>
</dbReference>
<feature type="transmembrane region" description="Helical" evidence="6">
    <location>
        <begin position="12"/>
        <end position="35"/>
    </location>
</feature>
<feature type="compositionally biased region" description="Low complexity" evidence="5">
    <location>
        <begin position="238"/>
        <end position="257"/>
    </location>
</feature>
<dbReference type="InterPro" id="IPR020846">
    <property type="entry name" value="MFS_dom"/>
</dbReference>
<feature type="transmembrane region" description="Helical" evidence="6">
    <location>
        <begin position="300"/>
        <end position="323"/>
    </location>
</feature>
<dbReference type="PANTHER" id="PTHR23534">
    <property type="entry name" value="MFS PERMEASE"/>
    <property type="match status" value="1"/>
</dbReference>
<feature type="transmembrane region" description="Helical" evidence="6">
    <location>
        <begin position="47"/>
        <end position="65"/>
    </location>
</feature>
<keyword evidence="2 6" id="KW-0812">Transmembrane</keyword>
<dbReference type="InterPro" id="IPR011701">
    <property type="entry name" value="MFS"/>
</dbReference>
<dbReference type="Pfam" id="PF07690">
    <property type="entry name" value="MFS_1"/>
    <property type="match status" value="1"/>
</dbReference>
<dbReference type="RefSeq" id="WP_372445205.1">
    <property type="nucleotide sequence ID" value="NZ_BONS01000017.1"/>
</dbReference>
<gene>
    <name evidence="8" type="ORF">IW245_004285</name>
</gene>
<sequence length="484" mass="48041">MNTARVQRRTLRLLMITNVIGGVGVAIGIAVGALLTARLTGGPGLSGLAQSGAVVGGALLAIPMTRLMNRAGRRPGLLLGYSVGTLGALLVVAAAVLESGPLAFLGMFCFGGSTAANLQARYAAVDLADPARRGWQLSIVVWATTIGSVAGPNLSRPADALLRRYWVDLPELAGPFVFSAMAFLLAGVLIWALLRPDPLLVARELAAPALAGVGSAPGSGGSGVAPAVFGGAPPGPRAAPASGGSAPADGEEAPGLGAASSGTALADDFAPVADRAPAVERRFGMRAAFRLVTAIPAARLGLAATAVGHLVMVGVMSMTPIYIGQTPGIDHGDVLSIVGIVLSLHIAGMYALSPLVGLATDRFGRRPVILTGLGLLLAACAIAGTADHGTPQLAAGLFTLGLGWSCTMIGGSTLLVESVPVARRPAAQGLSDLVMGLSGAGAGALGGVVVQIAGYPVLAVLAAACAVPVLALALRVRPAVRVGA</sequence>
<proteinExistence type="predicted"/>